<dbReference type="InterPro" id="IPR020616">
    <property type="entry name" value="Thiolase_N"/>
</dbReference>
<dbReference type="Pfam" id="PF02803">
    <property type="entry name" value="Thiolase_C"/>
    <property type="match status" value="1"/>
</dbReference>
<dbReference type="Pfam" id="PF00108">
    <property type="entry name" value="Thiolase_N"/>
    <property type="match status" value="1"/>
</dbReference>
<keyword evidence="2 4" id="KW-0808">Transferase</keyword>
<dbReference type="RefSeq" id="WP_408175057.1">
    <property type="nucleotide sequence ID" value="NZ_JAQQEZ010000001.1"/>
</dbReference>
<dbReference type="Proteomes" id="UP001629230">
    <property type="component" value="Unassembled WGS sequence"/>
</dbReference>
<evidence type="ECO:0000256" key="4">
    <source>
        <dbReference type="RuleBase" id="RU003557"/>
    </source>
</evidence>
<sequence>MANQREVVICNPVRTPIGAFGGSLKDVPATEIGAVAVRETLRRSGLDAAELASVVMGNVIQAGNKMNPARQASIGGGVPVAVPALTVNRVCGSGAQAIASAAQEILLGLGDAAVAGGMENMDRAPYLLDGGRWGYRMGNAQIHDSLLRDGLNDAFSGEHSGWHTEDLVAQFDITRETQDRWAARSQQRFSEAQARGDFDAELVGVEIAGRKGPQHFTRDEQPRPDTTVETLAKLRPAFRPDGTITAGNAPGLNSGAAAMLVAERGFAEAHGIAPFARLVSYGVAAVEPGMFGLGPVPAVEMALARAGWQLNDVERFEINEAFAAVPIAVARKLGIADELINVQGGAIAHGHPIGATGAVLTTRLLHSMRRDGLKRGIVTLCIGGGQGIALALEML</sequence>
<dbReference type="CDD" id="cd00751">
    <property type="entry name" value="thiolase"/>
    <property type="match status" value="1"/>
</dbReference>
<dbReference type="InterPro" id="IPR016039">
    <property type="entry name" value="Thiolase-like"/>
</dbReference>
<dbReference type="InterPro" id="IPR020617">
    <property type="entry name" value="Thiolase_C"/>
</dbReference>
<dbReference type="InterPro" id="IPR020613">
    <property type="entry name" value="Thiolase_CS"/>
</dbReference>
<proteinExistence type="inferred from homology"/>
<dbReference type="Gene3D" id="3.40.47.10">
    <property type="match status" value="2"/>
</dbReference>
<evidence type="ECO:0000256" key="1">
    <source>
        <dbReference type="ARBA" id="ARBA00010982"/>
    </source>
</evidence>
<comment type="similarity">
    <text evidence="1 4">Belongs to the thiolase-like superfamily. Thiolase family.</text>
</comment>
<evidence type="ECO:0000256" key="2">
    <source>
        <dbReference type="ARBA" id="ARBA00022679"/>
    </source>
</evidence>
<name>A0ABW9AIM8_9BURK</name>
<dbReference type="PROSITE" id="PS00737">
    <property type="entry name" value="THIOLASE_2"/>
    <property type="match status" value="1"/>
</dbReference>
<dbReference type="PANTHER" id="PTHR18919:SF107">
    <property type="entry name" value="ACETYL-COA ACETYLTRANSFERASE, CYTOSOLIC"/>
    <property type="match status" value="1"/>
</dbReference>
<protein>
    <submittedName>
        <fullName evidence="7">Thiolase family protein</fullName>
    </submittedName>
</protein>
<dbReference type="NCBIfam" id="TIGR01930">
    <property type="entry name" value="AcCoA-C-Actrans"/>
    <property type="match status" value="1"/>
</dbReference>
<feature type="domain" description="Thiolase N-terminal" evidence="5">
    <location>
        <begin position="7"/>
        <end position="263"/>
    </location>
</feature>
<evidence type="ECO:0000256" key="3">
    <source>
        <dbReference type="ARBA" id="ARBA00023315"/>
    </source>
</evidence>
<evidence type="ECO:0000259" key="6">
    <source>
        <dbReference type="Pfam" id="PF02803"/>
    </source>
</evidence>
<evidence type="ECO:0000259" key="5">
    <source>
        <dbReference type="Pfam" id="PF00108"/>
    </source>
</evidence>
<dbReference type="PIRSF" id="PIRSF000429">
    <property type="entry name" value="Ac-CoA_Ac_transf"/>
    <property type="match status" value="1"/>
</dbReference>
<evidence type="ECO:0000313" key="7">
    <source>
        <dbReference type="EMBL" id="MFL9999595.1"/>
    </source>
</evidence>
<gene>
    <name evidence="7" type="ORF">PQR57_01065</name>
</gene>
<dbReference type="EMBL" id="JAQQEZ010000001">
    <property type="protein sequence ID" value="MFL9999595.1"/>
    <property type="molecule type" value="Genomic_DNA"/>
</dbReference>
<dbReference type="InterPro" id="IPR002155">
    <property type="entry name" value="Thiolase"/>
</dbReference>
<accession>A0ABW9AIM8</accession>
<keyword evidence="8" id="KW-1185">Reference proteome</keyword>
<evidence type="ECO:0000313" key="8">
    <source>
        <dbReference type="Proteomes" id="UP001629230"/>
    </source>
</evidence>
<dbReference type="PANTHER" id="PTHR18919">
    <property type="entry name" value="ACETYL-COA C-ACYLTRANSFERASE"/>
    <property type="match status" value="1"/>
</dbReference>
<organism evidence="7 8">
    <name type="scientific">Paraburkholderia dipogonis</name>
    <dbReference type="NCBI Taxonomy" id="1211383"/>
    <lineage>
        <taxon>Bacteria</taxon>
        <taxon>Pseudomonadati</taxon>
        <taxon>Pseudomonadota</taxon>
        <taxon>Betaproteobacteria</taxon>
        <taxon>Burkholderiales</taxon>
        <taxon>Burkholderiaceae</taxon>
        <taxon>Paraburkholderia</taxon>
    </lineage>
</organism>
<dbReference type="InterPro" id="IPR020610">
    <property type="entry name" value="Thiolase_AS"/>
</dbReference>
<dbReference type="PROSITE" id="PS00099">
    <property type="entry name" value="THIOLASE_3"/>
    <property type="match status" value="1"/>
</dbReference>
<comment type="caution">
    <text evidence="7">The sequence shown here is derived from an EMBL/GenBank/DDBJ whole genome shotgun (WGS) entry which is preliminary data.</text>
</comment>
<reference evidence="7 8" key="1">
    <citation type="journal article" date="2024" name="Chem. Sci.">
        <title>Discovery of megapolipeptins by genome mining of a Burkholderiales bacteria collection.</title>
        <authorList>
            <person name="Paulo B.S."/>
            <person name="Recchia M.J.J."/>
            <person name="Lee S."/>
            <person name="Fergusson C.H."/>
            <person name="Romanowski S.B."/>
            <person name="Hernandez A."/>
            <person name="Krull N."/>
            <person name="Liu D.Y."/>
            <person name="Cavanagh H."/>
            <person name="Bos A."/>
            <person name="Gray C.A."/>
            <person name="Murphy B.T."/>
            <person name="Linington R.G."/>
            <person name="Eustaquio A.S."/>
        </authorList>
    </citation>
    <scope>NUCLEOTIDE SEQUENCE [LARGE SCALE GENOMIC DNA]</scope>
    <source>
        <strain evidence="7 8">RL17-350-BIC-A</strain>
    </source>
</reference>
<feature type="domain" description="Thiolase C-terminal" evidence="6">
    <location>
        <begin position="274"/>
        <end position="393"/>
    </location>
</feature>
<dbReference type="SUPFAM" id="SSF53901">
    <property type="entry name" value="Thiolase-like"/>
    <property type="match status" value="2"/>
</dbReference>
<keyword evidence="3 4" id="KW-0012">Acyltransferase</keyword>